<dbReference type="Proteomes" id="UP001562178">
    <property type="component" value="Unassembled WGS sequence"/>
</dbReference>
<evidence type="ECO:0000313" key="3">
    <source>
        <dbReference type="EMBL" id="MEY2253223.1"/>
    </source>
</evidence>
<dbReference type="InterPro" id="IPR006016">
    <property type="entry name" value="UspA"/>
</dbReference>
<dbReference type="SUPFAM" id="SSF52402">
    <property type="entry name" value="Adenine nucleotide alpha hydrolases-like"/>
    <property type="match status" value="1"/>
</dbReference>
<sequence length="161" mass="16918">MLNIMIAVDGSPNSLQAVQHGVQLVQQGLRAHVVVAHVQKEASFLELATQDSELIANASLEAGMDLVAPALDVLRLAGVSYEVEIRLGDIHATLLDIAEEKGCGLIVIGATGESTLGSILIGSVSREVARHSRVPTTIVKMPEVLETDEADGDLSQADTAM</sequence>
<gene>
    <name evidence="3" type="ORF">AB7A72_19545</name>
</gene>
<evidence type="ECO:0000313" key="4">
    <source>
        <dbReference type="Proteomes" id="UP001562178"/>
    </source>
</evidence>
<reference evidence="3 4" key="1">
    <citation type="journal article" date="2016" name="Int. J. Syst. Evol. Microbiol.">
        <title>Description of Comamonas sediminis sp. nov., isolated from lagoon sediments.</title>
        <authorList>
            <person name="Subhash Y."/>
            <person name="Bang J.J."/>
            <person name="You T.H."/>
            <person name="Lee S.S."/>
        </authorList>
    </citation>
    <scope>NUCLEOTIDE SEQUENCE [LARGE SCALE GENOMIC DNA]</scope>
    <source>
        <strain evidence="3 4">JCM 31169</strain>
    </source>
</reference>
<dbReference type="InterPro" id="IPR006015">
    <property type="entry name" value="Universal_stress_UspA"/>
</dbReference>
<evidence type="ECO:0000256" key="1">
    <source>
        <dbReference type="ARBA" id="ARBA00008791"/>
    </source>
</evidence>
<proteinExistence type="inferred from homology"/>
<dbReference type="Pfam" id="PF00582">
    <property type="entry name" value="Usp"/>
    <property type="match status" value="1"/>
</dbReference>
<name>A0ABV4B6Q8_9BURK</name>
<dbReference type="Gene3D" id="3.40.50.620">
    <property type="entry name" value="HUPs"/>
    <property type="match status" value="1"/>
</dbReference>
<dbReference type="CDD" id="cd00293">
    <property type="entry name" value="USP-like"/>
    <property type="match status" value="1"/>
</dbReference>
<dbReference type="InterPro" id="IPR014729">
    <property type="entry name" value="Rossmann-like_a/b/a_fold"/>
</dbReference>
<comment type="similarity">
    <text evidence="1">Belongs to the universal stress protein A family.</text>
</comment>
<evidence type="ECO:0000259" key="2">
    <source>
        <dbReference type="Pfam" id="PF00582"/>
    </source>
</evidence>
<feature type="domain" description="UspA" evidence="2">
    <location>
        <begin position="3"/>
        <end position="140"/>
    </location>
</feature>
<comment type="caution">
    <text evidence="3">The sequence shown here is derived from an EMBL/GenBank/DDBJ whole genome shotgun (WGS) entry which is preliminary data.</text>
</comment>
<dbReference type="EMBL" id="JBGBDC010000009">
    <property type="protein sequence ID" value="MEY2253223.1"/>
    <property type="molecule type" value="Genomic_DNA"/>
</dbReference>
<dbReference type="PANTHER" id="PTHR46268:SF15">
    <property type="entry name" value="UNIVERSAL STRESS PROTEIN HP_0031"/>
    <property type="match status" value="1"/>
</dbReference>
<protein>
    <submittedName>
        <fullName evidence="3">Universal stress protein</fullName>
    </submittedName>
</protein>
<dbReference type="PRINTS" id="PR01438">
    <property type="entry name" value="UNVRSLSTRESS"/>
</dbReference>
<keyword evidence="4" id="KW-1185">Reference proteome</keyword>
<accession>A0ABV4B6Q8</accession>
<dbReference type="PANTHER" id="PTHR46268">
    <property type="entry name" value="STRESS RESPONSE PROTEIN NHAX"/>
    <property type="match status" value="1"/>
</dbReference>
<dbReference type="RefSeq" id="WP_312416980.1">
    <property type="nucleotide sequence ID" value="NZ_CP191350.1"/>
</dbReference>
<organism evidence="3 4">
    <name type="scientific">Comamonas sediminis</name>
    <dbReference type="NCBI Taxonomy" id="1783360"/>
    <lineage>
        <taxon>Bacteria</taxon>
        <taxon>Pseudomonadati</taxon>
        <taxon>Pseudomonadota</taxon>
        <taxon>Betaproteobacteria</taxon>
        <taxon>Burkholderiales</taxon>
        <taxon>Comamonadaceae</taxon>
        <taxon>Comamonas</taxon>
    </lineage>
</organism>